<dbReference type="PANTHER" id="PTHR30535">
    <property type="entry name" value="VITAMIN B12-BINDING PROTEIN"/>
    <property type="match status" value="1"/>
</dbReference>
<feature type="domain" description="Fe/B12 periplasmic-binding" evidence="3">
    <location>
        <begin position="107"/>
        <end position="371"/>
    </location>
</feature>
<dbReference type="EMBL" id="JABEZU010000004">
    <property type="protein sequence ID" value="NOV98466.1"/>
    <property type="molecule type" value="Genomic_DNA"/>
</dbReference>
<dbReference type="InterPro" id="IPR050902">
    <property type="entry name" value="ABC_Transporter_SBP"/>
</dbReference>
<dbReference type="Proteomes" id="UP000757540">
    <property type="component" value="Unassembled WGS sequence"/>
</dbReference>
<evidence type="ECO:0000313" key="5">
    <source>
        <dbReference type="Proteomes" id="UP000757540"/>
    </source>
</evidence>
<organism evidence="4 5">
    <name type="scientific">Isoptericola halotolerans</name>
    <dbReference type="NCBI Taxonomy" id="300560"/>
    <lineage>
        <taxon>Bacteria</taxon>
        <taxon>Bacillati</taxon>
        <taxon>Actinomycetota</taxon>
        <taxon>Actinomycetes</taxon>
        <taxon>Micrococcales</taxon>
        <taxon>Promicromonosporaceae</taxon>
        <taxon>Isoptericola</taxon>
    </lineage>
</organism>
<reference evidence="4 5" key="1">
    <citation type="submission" date="2020-05" db="EMBL/GenBank/DDBJ databases">
        <title>Genomic Encyclopedia of Type Strains, Phase III (KMG-III): the genomes of soil and plant-associated and newly described type strains.</title>
        <authorList>
            <person name="Whitman W."/>
        </authorList>
    </citation>
    <scope>NUCLEOTIDE SEQUENCE [LARGE SCALE GENOMIC DNA]</scope>
    <source>
        <strain evidence="4 5">KCTC 19046</strain>
    </source>
</reference>
<comment type="similarity">
    <text evidence="1">Belongs to the bacterial solute-binding protein 8 family.</text>
</comment>
<dbReference type="PROSITE" id="PS50983">
    <property type="entry name" value="FE_B12_PBP"/>
    <property type="match status" value="1"/>
</dbReference>
<evidence type="ECO:0000259" key="3">
    <source>
        <dbReference type="PROSITE" id="PS50983"/>
    </source>
</evidence>
<proteinExistence type="inferred from homology"/>
<dbReference type="RefSeq" id="WP_216645768.1">
    <property type="nucleotide sequence ID" value="NZ_BAAAML010000003.1"/>
</dbReference>
<comment type="caution">
    <text evidence="4">The sequence shown here is derived from an EMBL/GenBank/DDBJ whole genome shotgun (WGS) entry which is preliminary data.</text>
</comment>
<keyword evidence="5" id="KW-1185">Reference proteome</keyword>
<accession>A0ABX2A730</accession>
<dbReference type="InterPro" id="IPR002491">
    <property type="entry name" value="ABC_transptr_periplasmic_BD"/>
</dbReference>
<dbReference type="PANTHER" id="PTHR30535:SF4">
    <property type="entry name" value="HEMIN-BINDING PERIPLASMIC PROTEIN HMUT"/>
    <property type="match status" value="1"/>
</dbReference>
<gene>
    <name evidence="4" type="ORF">HDG69_003061</name>
</gene>
<feature type="signal peptide" evidence="2">
    <location>
        <begin position="1"/>
        <end position="32"/>
    </location>
</feature>
<sequence>MSPARRRTGTSALTAGLTVVVLGLLTACGATTHDDGATTVAAGPALGDLADGDDVLSDPTAWTGEVVVEAAGTPVEPVREDPEPALPATVTDAQGTEVTVTDTSRILAIDLYGTLSRTVFELGLGDSVVGRDTSSTFPEILDRPEVTSNGHELTAEAILDLAPSVILTDTTLGPWDVVLQMRDAGIPVVVLDPHRSTENAADLTRAVADALGMADAGDELAERTQSQIDATVAQVAALAPDDDADKLRVAFLYVRGQSGVYYLFGDGSGADSLIEALGAVDVAGEIGWTGMRPVNDEGIISAQPDLLLMMSGGLDSVGGVDGLLERLPALAQTPAGENRRVVAMPDSQVLAFGPATTGVLDSLARAFYAPGSLG</sequence>
<protein>
    <submittedName>
        <fullName evidence="4">Iron complex transport system substrate-binding protein</fullName>
    </submittedName>
</protein>
<evidence type="ECO:0000256" key="2">
    <source>
        <dbReference type="SAM" id="SignalP"/>
    </source>
</evidence>
<evidence type="ECO:0000256" key="1">
    <source>
        <dbReference type="ARBA" id="ARBA00008814"/>
    </source>
</evidence>
<keyword evidence="2" id="KW-0732">Signal</keyword>
<evidence type="ECO:0000313" key="4">
    <source>
        <dbReference type="EMBL" id="NOV98466.1"/>
    </source>
</evidence>
<name>A0ABX2A730_9MICO</name>
<feature type="chain" id="PRO_5045067583" evidence="2">
    <location>
        <begin position="33"/>
        <end position="374"/>
    </location>
</feature>
<dbReference type="PROSITE" id="PS51257">
    <property type="entry name" value="PROKAR_LIPOPROTEIN"/>
    <property type="match status" value="1"/>
</dbReference>
<dbReference type="Pfam" id="PF01497">
    <property type="entry name" value="Peripla_BP_2"/>
    <property type="match status" value="1"/>
</dbReference>